<evidence type="ECO:0000313" key="1">
    <source>
        <dbReference type="EMBL" id="AEA07085.1"/>
    </source>
</evidence>
<accession>F2WLG2</accession>
<gene>
    <name evidence="1" type="ORF">LAU_0234</name>
</gene>
<protein>
    <submittedName>
        <fullName evidence="1">Uncharacterized protein</fullName>
    </submittedName>
</protein>
<organism evidence="1 2">
    <name type="scientific">Lausannevirus</name>
    <dbReference type="NCBI Taxonomy" id="999883"/>
    <lineage>
        <taxon>Viruses</taxon>
        <taxon>Varidnaviria</taxon>
        <taxon>Bamfordvirae</taxon>
        <taxon>Nucleocytoviricota</taxon>
        <taxon>Megaviricetes</taxon>
        <taxon>Pimascovirales</taxon>
        <taxon>Pimascovirales incertae sedis</taxon>
        <taxon>Marseilleviridae</taxon>
        <taxon>Losannavirus</taxon>
        <taxon>Losannavirus lausannense</taxon>
    </lineage>
</organism>
<dbReference type="GeneID" id="10399817"/>
<evidence type="ECO:0000313" key="2">
    <source>
        <dbReference type="Proteomes" id="UP000203366"/>
    </source>
</evidence>
<dbReference type="Proteomes" id="UP000203366">
    <property type="component" value="Segment"/>
</dbReference>
<dbReference type="EMBL" id="HQ113105">
    <property type="protein sequence ID" value="AEA07085.1"/>
    <property type="molecule type" value="Genomic_DNA"/>
</dbReference>
<dbReference type="KEGG" id="vg:10399817"/>
<reference evidence="1 2" key="1">
    <citation type="journal article" date="2011" name="Environ. Microbiol.">
        <title>Lausannevirus, a giant amoebal virus encoding histone doublets.</title>
        <authorList>
            <person name="Thomas V."/>
            <person name="Bertelli C."/>
            <person name="Collyn F."/>
            <person name="Casson N."/>
            <person name="Telenti A."/>
            <person name="Goesmann A."/>
            <person name="Croxatto A."/>
            <person name="Greub G."/>
        </authorList>
    </citation>
    <scope>NUCLEOTIDE SEQUENCE [LARGE SCALE GENOMIC DNA]</scope>
    <source>
        <strain evidence="1">7715</strain>
    </source>
</reference>
<name>F2WLG2_9VIRU</name>
<sequence>MDVFLKGKDKGGCLKLFKEKGSLFDIQRAREKIWKESGCKNRFSFFHGIDIGDLSGDSLLKTEDGACFVRSDSERLGRRIGLSVFGGSPITQEDIDRVSKLPTEKSLGRELANLGIKPASKIREMREFLNTVGRGLPVPWNILDKETGSSRDTLGSIVILLALEQEGVIWIPNSHLYHTIPGGFLNYGGRGSISVNNREMCFPITFRTQMKKIRRLPARIRHVVVPVLVHHGAHANILVLDRRKKTVSFFEPHGLASRGTYFQGTTEFLKKFVDTFDLFGYKTEYGESSCPWFGPQTLEPQEEYKTGYCQTWTDLFVYCKVKFPELSDAEINYALTHGLAPKEVRDRVERFAAFAWSEGQKAAKNSKYYKDEPEKAYFFGTSGRAPLKPDECVKF</sequence>
<dbReference type="OrthoDB" id="12328at10239"/>
<keyword evidence="2" id="KW-1185">Reference proteome</keyword>
<dbReference type="RefSeq" id="YP_004347197.1">
    <property type="nucleotide sequence ID" value="NC_015326.1"/>
</dbReference>
<proteinExistence type="predicted"/>